<dbReference type="RefSeq" id="WP_172156900.1">
    <property type="nucleotide sequence ID" value="NZ_CP053564.1"/>
</dbReference>
<accession>A0A6M6JI44</accession>
<dbReference type="Gene3D" id="3.40.50.1820">
    <property type="entry name" value="alpha/beta hydrolase"/>
    <property type="match status" value="1"/>
</dbReference>
<name>A0A6M6JI44_9PSEU</name>
<dbReference type="KEGG" id="pbro:HOP40_09805"/>
<dbReference type="InterPro" id="IPR029058">
    <property type="entry name" value="AB_hydrolase_fold"/>
</dbReference>
<evidence type="ECO:0000256" key="3">
    <source>
        <dbReference type="PROSITE-ProRule" id="PRU10038"/>
    </source>
</evidence>
<proteinExistence type="inferred from homology"/>
<evidence type="ECO:0000256" key="1">
    <source>
        <dbReference type="ARBA" id="ARBA00010515"/>
    </source>
</evidence>
<comment type="similarity">
    <text evidence="1">Belongs to the 'GDXG' lipolytic enzyme family.</text>
</comment>
<dbReference type="PANTHER" id="PTHR48081">
    <property type="entry name" value="AB HYDROLASE SUPERFAMILY PROTEIN C4A8.06C"/>
    <property type="match status" value="1"/>
</dbReference>
<evidence type="ECO:0000259" key="4">
    <source>
        <dbReference type="Pfam" id="PF07859"/>
    </source>
</evidence>
<dbReference type="GO" id="GO:0016787">
    <property type="term" value="F:hydrolase activity"/>
    <property type="evidence" value="ECO:0007669"/>
    <property type="project" value="UniProtKB-KW"/>
</dbReference>
<protein>
    <submittedName>
        <fullName evidence="5">Alpha/beta hydrolase fold domain-containing protein</fullName>
    </submittedName>
</protein>
<gene>
    <name evidence="5" type="ORF">HOP40_09805</name>
</gene>
<dbReference type="AlphaFoldDB" id="A0A6M6JI44"/>
<reference evidence="5 6" key="1">
    <citation type="submission" date="2020-05" db="EMBL/GenBank/DDBJ databases">
        <authorList>
            <person name="Mo P."/>
        </authorList>
    </citation>
    <scope>NUCLEOTIDE SEQUENCE [LARGE SCALE GENOMIC DNA]</scope>
    <source>
        <strain evidence="5 6">Gen01</strain>
    </source>
</reference>
<dbReference type="Proteomes" id="UP000505377">
    <property type="component" value="Chromosome"/>
</dbReference>
<dbReference type="PROSITE" id="PS01174">
    <property type="entry name" value="LIPASE_GDXG_SER"/>
    <property type="match status" value="1"/>
</dbReference>
<dbReference type="EMBL" id="CP053564">
    <property type="protein sequence ID" value="QJY46061.1"/>
    <property type="molecule type" value="Genomic_DNA"/>
</dbReference>
<evidence type="ECO:0000313" key="6">
    <source>
        <dbReference type="Proteomes" id="UP000505377"/>
    </source>
</evidence>
<dbReference type="SUPFAM" id="SSF53474">
    <property type="entry name" value="alpha/beta-Hydrolases"/>
    <property type="match status" value="1"/>
</dbReference>
<dbReference type="InterPro" id="IPR050300">
    <property type="entry name" value="GDXG_lipolytic_enzyme"/>
</dbReference>
<keyword evidence="6" id="KW-1185">Reference proteome</keyword>
<organism evidence="5 6">
    <name type="scientific">Pseudonocardia broussonetiae</name>
    <dbReference type="NCBI Taxonomy" id="2736640"/>
    <lineage>
        <taxon>Bacteria</taxon>
        <taxon>Bacillati</taxon>
        <taxon>Actinomycetota</taxon>
        <taxon>Actinomycetes</taxon>
        <taxon>Pseudonocardiales</taxon>
        <taxon>Pseudonocardiaceae</taxon>
        <taxon>Pseudonocardia</taxon>
    </lineage>
</organism>
<dbReference type="InterPro" id="IPR013094">
    <property type="entry name" value="AB_hydrolase_3"/>
</dbReference>
<keyword evidence="2 5" id="KW-0378">Hydrolase</keyword>
<sequence length="313" mass="34289">MTALMRVADRLLHLQPNVLRSRTEAEKIGTRPRVAAPPPRRLRRRWRIDEDVVDGRPVLTLAPRGTTRDVTLVYLHGGAYVNELVAPQWRIIDELARGTGATVVVPRYGLAPEHHVDDAFALMSELMAGVRRERPADRVFLAGDSAGAGLALALAVEGSSSRATAARSDLRPDGLFLFSPWVDVTMTNPAARRMEAGDAMLGVDGLRLWGREWAGTRDVDDPRVSPALGELSGLPPTWVYQGGRDLFLPDVEIFAGNARAAGSPVTLRVFEDGFHVFVGFTLAAESRSVFREVRETIRRSTMTGPEAGRGHEQ</sequence>
<dbReference type="PANTHER" id="PTHR48081:SF8">
    <property type="entry name" value="ALPHA_BETA HYDROLASE FOLD-3 DOMAIN-CONTAINING PROTEIN-RELATED"/>
    <property type="match status" value="1"/>
</dbReference>
<dbReference type="InterPro" id="IPR033140">
    <property type="entry name" value="Lipase_GDXG_put_SER_AS"/>
</dbReference>
<evidence type="ECO:0000256" key="2">
    <source>
        <dbReference type="ARBA" id="ARBA00022801"/>
    </source>
</evidence>
<feature type="active site" evidence="3">
    <location>
        <position position="145"/>
    </location>
</feature>
<evidence type="ECO:0000313" key="5">
    <source>
        <dbReference type="EMBL" id="QJY46061.1"/>
    </source>
</evidence>
<dbReference type="Pfam" id="PF07859">
    <property type="entry name" value="Abhydrolase_3"/>
    <property type="match status" value="1"/>
</dbReference>
<feature type="domain" description="Alpha/beta hydrolase fold-3" evidence="4">
    <location>
        <begin position="72"/>
        <end position="278"/>
    </location>
</feature>